<dbReference type="InterPro" id="IPR051159">
    <property type="entry name" value="Hexapeptide_acetyltransf"/>
</dbReference>
<evidence type="ECO:0000313" key="3">
    <source>
        <dbReference type="EMBL" id="MEN2744291.1"/>
    </source>
</evidence>
<comment type="similarity">
    <text evidence="1">Belongs to the transferase hexapeptide repeat family.</text>
</comment>
<reference evidence="3 4" key="1">
    <citation type="submission" date="2024-05" db="EMBL/GenBank/DDBJ databases">
        <title>Sinomonas sp. nov., isolated from a waste landfill.</title>
        <authorList>
            <person name="Zhao Y."/>
        </authorList>
    </citation>
    <scope>NUCLEOTIDE SEQUENCE [LARGE SCALE GENOMIC DNA]</scope>
    <source>
        <strain evidence="3 4">CCTCC AB2014300</strain>
    </source>
</reference>
<evidence type="ECO:0000313" key="4">
    <source>
        <dbReference type="Proteomes" id="UP001422074"/>
    </source>
</evidence>
<keyword evidence="4" id="KW-1185">Reference proteome</keyword>
<dbReference type="EMBL" id="JBDFRB010000004">
    <property type="protein sequence ID" value="MEN2744291.1"/>
    <property type="molecule type" value="Genomic_DNA"/>
</dbReference>
<keyword evidence="2" id="KW-0808">Transferase</keyword>
<dbReference type="PANTHER" id="PTHR23416">
    <property type="entry name" value="SIALIC ACID SYNTHASE-RELATED"/>
    <property type="match status" value="1"/>
</dbReference>
<dbReference type="Proteomes" id="UP001422074">
    <property type="component" value="Unassembled WGS sequence"/>
</dbReference>
<proteinExistence type="inferred from homology"/>
<dbReference type="PANTHER" id="PTHR23416:SF23">
    <property type="entry name" value="ACETYLTRANSFERASE C18B11.09C-RELATED"/>
    <property type="match status" value="1"/>
</dbReference>
<accession>A0ABU9WYM0</accession>
<name>A0ABU9WYM0_9MICC</name>
<evidence type="ECO:0000256" key="1">
    <source>
        <dbReference type="ARBA" id="ARBA00007274"/>
    </source>
</evidence>
<dbReference type="Gene3D" id="2.160.10.10">
    <property type="entry name" value="Hexapeptide repeat proteins"/>
    <property type="match status" value="1"/>
</dbReference>
<evidence type="ECO:0000256" key="2">
    <source>
        <dbReference type="ARBA" id="ARBA00022679"/>
    </source>
</evidence>
<sequence length="205" mass="23122">MPVVYVLAQGENMEHEATQRVINLAQAPGERRAWDRPVWVIYMWALVELVLVTNPFQISSKLRLMVLRLFGARIGVDVIFRPRTRVKFPWKLEIGDRCWIGEGVWFHNQDHIVIGNDVSISQETLLTTGSHAYRRDMALITRPIHVADGAWITSRCVILGGTHIGVSAVISPLSLVRGQNVPDGEVWGGVPSRYVERRFSKGDVS</sequence>
<gene>
    <name evidence="3" type="ORF">ABCQ75_07020</name>
</gene>
<protein>
    <submittedName>
        <fullName evidence="3">Acetyltransferase</fullName>
    </submittedName>
</protein>
<dbReference type="RefSeq" id="WP_345884219.1">
    <property type="nucleotide sequence ID" value="NZ_JBDFRB010000004.1"/>
</dbReference>
<dbReference type="SUPFAM" id="SSF51161">
    <property type="entry name" value="Trimeric LpxA-like enzymes"/>
    <property type="match status" value="1"/>
</dbReference>
<comment type="caution">
    <text evidence="3">The sequence shown here is derived from an EMBL/GenBank/DDBJ whole genome shotgun (WGS) entry which is preliminary data.</text>
</comment>
<dbReference type="InterPro" id="IPR011004">
    <property type="entry name" value="Trimer_LpxA-like_sf"/>
</dbReference>
<organism evidence="3 4">
    <name type="scientific">Sinomonas halotolerans</name>
    <dbReference type="NCBI Taxonomy" id="1644133"/>
    <lineage>
        <taxon>Bacteria</taxon>
        <taxon>Bacillati</taxon>
        <taxon>Actinomycetota</taxon>
        <taxon>Actinomycetes</taxon>
        <taxon>Micrococcales</taxon>
        <taxon>Micrococcaceae</taxon>
        <taxon>Sinomonas</taxon>
    </lineage>
</organism>